<evidence type="ECO:0000313" key="5">
    <source>
        <dbReference type="RefSeq" id="XP_065663481.1"/>
    </source>
</evidence>
<accession>A0ABM4CNS3</accession>
<feature type="coiled-coil region" evidence="1">
    <location>
        <begin position="1095"/>
        <end position="1178"/>
    </location>
</feature>
<feature type="coiled-coil region" evidence="1">
    <location>
        <begin position="1537"/>
        <end position="1596"/>
    </location>
</feature>
<feature type="region of interest" description="Disordered" evidence="2">
    <location>
        <begin position="566"/>
        <end position="602"/>
    </location>
</feature>
<dbReference type="Proteomes" id="UP001652625">
    <property type="component" value="Chromosome 10"/>
</dbReference>
<protein>
    <submittedName>
        <fullName evidence="4 5">Leucine-rich repeat-containing protein DDB_G0290503 isoform X2</fullName>
    </submittedName>
</protein>
<feature type="region of interest" description="Disordered" evidence="2">
    <location>
        <begin position="1874"/>
        <end position="1898"/>
    </location>
</feature>
<keyword evidence="1" id="KW-0175">Coiled coil</keyword>
<feature type="region of interest" description="Disordered" evidence="2">
    <location>
        <begin position="230"/>
        <end position="249"/>
    </location>
</feature>
<feature type="coiled-coil region" evidence="1">
    <location>
        <begin position="1768"/>
        <end position="1795"/>
    </location>
</feature>
<feature type="compositionally biased region" description="Polar residues" evidence="2">
    <location>
        <begin position="423"/>
        <end position="435"/>
    </location>
</feature>
<evidence type="ECO:0000313" key="6">
    <source>
        <dbReference type="RefSeq" id="XP_065663482.1"/>
    </source>
</evidence>
<dbReference type="RefSeq" id="XP_065663482.1">
    <property type="nucleotide sequence ID" value="XM_065807410.1"/>
</dbReference>
<evidence type="ECO:0000313" key="3">
    <source>
        <dbReference type="Proteomes" id="UP001652625"/>
    </source>
</evidence>
<feature type="coiled-coil region" evidence="1">
    <location>
        <begin position="1207"/>
        <end position="1364"/>
    </location>
</feature>
<evidence type="ECO:0000313" key="4">
    <source>
        <dbReference type="RefSeq" id="XP_065663480.1"/>
    </source>
</evidence>
<feature type="coiled-coil region" evidence="1">
    <location>
        <begin position="1407"/>
        <end position="1483"/>
    </location>
</feature>
<dbReference type="RefSeq" id="XP_065663483.1">
    <property type="nucleotide sequence ID" value="XM_065807411.1"/>
</dbReference>
<gene>
    <name evidence="4 5 6 7" type="primary">LOC100214226</name>
</gene>
<reference evidence="4 5" key="1">
    <citation type="submission" date="2025-05" db="UniProtKB">
        <authorList>
            <consortium name="RefSeq"/>
        </authorList>
    </citation>
    <scope>IDENTIFICATION</scope>
</reference>
<sequence>MQSHVQNGLQTKSNTSKFCLKGVPRLNQKVWNQKVGKKAELEKLLLSVRLDTDTSDVPLYSESYEPSVCLPSSGYKSDPENVRNRIRTCYSADEMSPDQSPVRKAESKLYENDLTIRRTKSLNQFSVTDRIMEIKKRLGNTKPTIYPNNSAGEISSKKVFPKNYCSNVFEKREVCNKNKTENKVEYLGNKQLNAMPVRRARSFNNVDKEVLSRIPLSKSNAQLKTTEARRNYDELSKKTDKESISNLTERRSRSFSLLQNVWEKRENCPENSLKNNEIENDSSKQCCEISKHKRMSWDRSDSETEAEETYLTKAALQRLERRSRGHIRNRDRFFQQKYAYDTNNNDVNSNLSDKTLDSGIFDLAVNNFSQNIQQLSKQYNFNDYHHEDSVSLNSGYSSASDSIAESISAYYESPDDDFDSKKNQTNNTLKHSNNSLKTGLPISAFRFNKVSQSKNSNDKSLLTRENSKKTPTKILQTTVTDEELMTKTNSITLPIRAKLNNNFISNSVENSRSLNKFLPQNLDSTSKTLSEKLNNCDTSKANVTGQNNLKVVSVDEEKKYSTTNVTTELKKHQENTENSHTNSGKRIKHFDSSKNKQLSDNQSKSVCSSKEFCSSKEYHSKNVTELEQTMNTNLNVNSIASNLTSHENNACVKKIDGLHIKLAKTVTSPSLKTLLDVRKNDKKLNELEVQLVTHKQLNFKNDNKLKTENACITDSFDQSDKPAVSFNNPTVKNNLIDKSNADQKVKTNITKGDTLEVKINFSATQLASLDAVSRKNFLNKQLTKTQISPSKFSITETCQESEVSKKLDADQDTTLEKFLSTNPESFQTDTCLPTPSERHLLVHRGIQCSLLNDQESRILFTEILVADTTHKHFISKEIADEIGSDILEDIQFTYPQYLIPPGEEIDDNYFLENIDLKKVQMENIKLQTLLLEVEKARMSSVKALLHVNNALNKVQNDKTQIESDLSVCLYEKEVLTESLARFNSAGQNHKTELDNIVKKKDEVQDSIDPPSDALWKKEKQEQCAQAEKFKLECNTEKETIRLKSQYKKVKDQLEQSNNAFTITLKNNLEAAKRMDEQLQVCLAEKKQLVIKCNEGSKIAKELVKAKQELEDLKHNQEEIEDEKEELENKCKHLEKQKRQLLLEQEELHEQIGHSQEIIEKLTEAEEELAERLEKALKDKDYLQECLEDNGQILYQMQHRQKALINDKDALSDILNAEVEEKESLQNTLQERTEEQKELWDKIQDITIKHSTVTESLQQANKKEKNYQEQIEALTKTNHILHYSLEKEKEERSDLQEIFEVMEMEHKKFKTETVGKVRNMEGKIEDLTIENSKLTQMKNELALKCDELQSSVAEKEQQNAVLMEDIKSTVQSKLKVVSELTSLKESVKETEKSILENHQAYLNLELALKKEKEQSQFLTLSLEETETELVDAKKNLHETKTKLSESKSEIDDLNKVAKERSQIIRELERSLEVSKEQRDKYLNRVHFYESETKELRKTINDQTDKIEKFKFDLQRVSRERDTNKQDYDTSVQDFDAHKIKCAENLKKLKEEIVELSHKIMEKDRLHLKQKKQYQDQIDSTQHDLQFLKQMIEEADLRKHQGIQKLHREIFNDGNSHEILDLNFLRKSHDKFRDDFQNNVEKLEDILKDSKMSPDSISVVQSPMSKIKLEELKLLRSEVYEIAIEISKIKERLTQYSANVSLLKVNLRSRSFHTTLNDFSNERNEKIAQFDSELSTLMDLMTKVESRHKGIINRNVILLQRSLDEEEPEKEISKKQLDTLEGENKQLKTLLGILKNKYNFDEHELAIELKLVSDEKKILFNQSNYDFDCVTSNPASFVNKTLLTQNGECIDAKGDAPLTKVNQNFSISSKASLHNSEEEDLTLPPHLPTRSSSLYKKLRK</sequence>
<feature type="region of interest" description="Disordered" evidence="2">
    <location>
        <begin position="414"/>
        <end position="435"/>
    </location>
</feature>
<evidence type="ECO:0000256" key="2">
    <source>
        <dbReference type="SAM" id="MobiDB-lite"/>
    </source>
</evidence>
<feature type="compositionally biased region" description="Basic and acidic residues" evidence="2">
    <location>
        <begin position="568"/>
        <end position="577"/>
    </location>
</feature>
<proteinExistence type="predicted"/>
<dbReference type="GeneID" id="100214226"/>
<dbReference type="PANTHER" id="PTHR23159:SF31">
    <property type="entry name" value="CENTROSOME-ASSOCIATED PROTEIN CEP250 ISOFORM X1"/>
    <property type="match status" value="1"/>
</dbReference>
<dbReference type="PANTHER" id="PTHR23159">
    <property type="entry name" value="CENTROSOMAL PROTEIN 2"/>
    <property type="match status" value="1"/>
</dbReference>
<dbReference type="RefSeq" id="XP_065663480.1">
    <property type="nucleotide sequence ID" value="XM_065807408.1"/>
</dbReference>
<evidence type="ECO:0000256" key="1">
    <source>
        <dbReference type="SAM" id="Coils"/>
    </source>
</evidence>
<name>A0ABM4CNS3_HYDVU</name>
<keyword evidence="3" id="KW-1185">Reference proteome</keyword>
<dbReference type="RefSeq" id="XP_065663481.1">
    <property type="nucleotide sequence ID" value="XM_065807409.1"/>
</dbReference>
<organism evidence="3 6">
    <name type="scientific">Hydra vulgaris</name>
    <name type="common">Hydra</name>
    <name type="synonym">Hydra attenuata</name>
    <dbReference type="NCBI Taxonomy" id="6087"/>
    <lineage>
        <taxon>Eukaryota</taxon>
        <taxon>Metazoa</taxon>
        <taxon>Cnidaria</taxon>
        <taxon>Hydrozoa</taxon>
        <taxon>Hydroidolina</taxon>
        <taxon>Anthoathecata</taxon>
        <taxon>Aplanulata</taxon>
        <taxon>Hydridae</taxon>
        <taxon>Hydra</taxon>
    </lineage>
</organism>
<evidence type="ECO:0000313" key="7">
    <source>
        <dbReference type="RefSeq" id="XP_065663483.1"/>
    </source>
</evidence>